<evidence type="ECO:0000259" key="1">
    <source>
        <dbReference type="PROSITE" id="PS51782"/>
    </source>
</evidence>
<dbReference type="EMBL" id="JBHSOD010000004">
    <property type="protein sequence ID" value="MFC5884478.1"/>
    <property type="molecule type" value="Genomic_DNA"/>
</dbReference>
<dbReference type="InterPro" id="IPR008861">
    <property type="entry name" value="GpX-like"/>
</dbReference>
<comment type="caution">
    <text evidence="2">The sequence shown here is derived from an EMBL/GenBank/DDBJ whole genome shotgun (WGS) entry which is preliminary data.</text>
</comment>
<evidence type="ECO:0000313" key="2">
    <source>
        <dbReference type="EMBL" id="MFC5884478.1"/>
    </source>
</evidence>
<evidence type="ECO:0000313" key="3">
    <source>
        <dbReference type="Proteomes" id="UP001596067"/>
    </source>
</evidence>
<feature type="domain" description="LysM" evidence="1">
    <location>
        <begin position="41"/>
        <end position="89"/>
    </location>
</feature>
<dbReference type="RefSeq" id="WP_313762619.1">
    <property type="nucleotide sequence ID" value="NZ_BAAAVH010000110.1"/>
</dbReference>
<dbReference type="InterPro" id="IPR036779">
    <property type="entry name" value="LysM_dom_sf"/>
</dbReference>
<proteinExistence type="predicted"/>
<dbReference type="Pfam" id="PF05489">
    <property type="entry name" value="Phage_tail_X"/>
    <property type="match status" value="1"/>
</dbReference>
<sequence length="95" mass="10573">MTDPGSRYAEAARRSRLVTTEDGRVHAVLPIRFVPPTSGWYRHTVIEGDRLDLLAARYYGRADRFWLIADANPGVDPEDLLTPGARITVPPDRAG</sequence>
<dbReference type="Gene3D" id="3.10.350.10">
    <property type="entry name" value="LysM domain"/>
    <property type="match status" value="1"/>
</dbReference>
<reference evidence="3" key="1">
    <citation type="journal article" date="2019" name="Int. J. Syst. Evol. Microbiol.">
        <title>The Global Catalogue of Microorganisms (GCM) 10K type strain sequencing project: providing services to taxonomists for standard genome sequencing and annotation.</title>
        <authorList>
            <consortium name="The Broad Institute Genomics Platform"/>
            <consortium name="The Broad Institute Genome Sequencing Center for Infectious Disease"/>
            <person name="Wu L."/>
            <person name="Ma J."/>
        </authorList>
    </citation>
    <scope>NUCLEOTIDE SEQUENCE [LARGE SCALE GENOMIC DNA]</scope>
    <source>
        <strain evidence="3">CGMCC 4.1469</strain>
    </source>
</reference>
<protein>
    <submittedName>
        <fullName evidence="2">LysM peptidoglycan-binding domain-containing protein</fullName>
    </submittedName>
</protein>
<name>A0ABW1ER27_9ACTN</name>
<gene>
    <name evidence="2" type="ORF">ACFP0N_05675</name>
</gene>
<dbReference type="InterPro" id="IPR018392">
    <property type="entry name" value="LysM"/>
</dbReference>
<dbReference type="CDD" id="cd00118">
    <property type="entry name" value="LysM"/>
    <property type="match status" value="1"/>
</dbReference>
<dbReference type="Proteomes" id="UP001596067">
    <property type="component" value="Unassembled WGS sequence"/>
</dbReference>
<keyword evidence="3" id="KW-1185">Reference proteome</keyword>
<accession>A0ABW1ER27</accession>
<organism evidence="2 3">
    <name type="scientific">Kitasatospora aburaviensis</name>
    <dbReference type="NCBI Taxonomy" id="67265"/>
    <lineage>
        <taxon>Bacteria</taxon>
        <taxon>Bacillati</taxon>
        <taxon>Actinomycetota</taxon>
        <taxon>Actinomycetes</taxon>
        <taxon>Kitasatosporales</taxon>
        <taxon>Streptomycetaceae</taxon>
        <taxon>Kitasatospora</taxon>
    </lineage>
</organism>
<dbReference type="PROSITE" id="PS51782">
    <property type="entry name" value="LYSM"/>
    <property type="match status" value="1"/>
</dbReference>